<dbReference type="SUPFAM" id="SSF53474">
    <property type="entry name" value="alpha/beta-Hydrolases"/>
    <property type="match status" value="1"/>
</dbReference>
<proteinExistence type="predicted"/>
<dbReference type="EMBL" id="JANQDL010000076">
    <property type="protein sequence ID" value="MDH6064325.1"/>
    <property type="molecule type" value="Genomic_DNA"/>
</dbReference>
<organism evidence="1 2">
    <name type="scientific">Umezakia ovalisporum FSS-62</name>
    <dbReference type="NCBI Taxonomy" id="2971776"/>
    <lineage>
        <taxon>Bacteria</taxon>
        <taxon>Bacillati</taxon>
        <taxon>Cyanobacteriota</taxon>
        <taxon>Cyanophyceae</taxon>
        <taxon>Nostocales</taxon>
        <taxon>Nodulariaceae</taxon>
        <taxon>Umezakia</taxon>
    </lineage>
</organism>
<dbReference type="Gene3D" id="3.40.50.1820">
    <property type="entry name" value="alpha/beta hydrolase"/>
    <property type="match status" value="1"/>
</dbReference>
<dbReference type="RefSeq" id="WP_280649526.1">
    <property type="nucleotide sequence ID" value="NZ_JANQDL010000076.1"/>
</dbReference>
<reference evidence="1 2" key="1">
    <citation type="journal article" date="2023" name="J. Phycol.">
        <title>Chrysosporum ovalisporum is synonymous with the true-branching cyanobacterium Umezakia natans (Nostocales/Aphanizomenonaceae).</title>
        <authorList>
            <person name="McGregor G.B."/>
            <person name="Sendall B.C."/>
            <person name="Niiyama Y."/>
            <person name="Tuji A."/>
            <person name="Willis A."/>
        </authorList>
    </citation>
    <scope>NUCLEOTIDE SEQUENCE [LARGE SCALE GENOMIC DNA]</scope>
    <source>
        <strain evidence="1 2">FSS-62</strain>
    </source>
</reference>
<sequence length="263" mass="29920">MGELFDVVWLNTSPALKRFDQPLLQHLSKYMLIAQWEYQQTRDEASSVDQAVLLLHDFLASYPGAVHLAGHGINGAIALMFARCYPEKVRSLTLLAVASQPANTWHAHYYFQRQMFSISREQVLVNIVRILFGHQPPQTTKKLITALDKDLEQSPSPHSLFKLMYLPKGGVAMPMMVCGSKTDSVVNPPALHDWCNWFKPEDRLWECAQGYHFFHYFHPQQVGEQILNFWKCYDGKKIAQSAVPEAMAISAQASQTGIYIPQP</sequence>
<name>A0AA43H0C7_9CYAN</name>
<dbReference type="InterPro" id="IPR029058">
    <property type="entry name" value="AB_hydrolase_fold"/>
</dbReference>
<evidence type="ECO:0000313" key="2">
    <source>
        <dbReference type="Proteomes" id="UP001159370"/>
    </source>
</evidence>
<comment type="caution">
    <text evidence="1">The sequence shown here is derived from an EMBL/GenBank/DDBJ whole genome shotgun (WGS) entry which is preliminary data.</text>
</comment>
<dbReference type="GO" id="GO:0016787">
    <property type="term" value="F:hydrolase activity"/>
    <property type="evidence" value="ECO:0007669"/>
    <property type="project" value="UniProtKB-KW"/>
</dbReference>
<dbReference type="GeneID" id="83686262"/>
<keyword evidence="1" id="KW-0378">Hydrolase</keyword>
<accession>A0AA43H0C7</accession>
<evidence type="ECO:0000313" key="1">
    <source>
        <dbReference type="EMBL" id="MDH6064325.1"/>
    </source>
</evidence>
<dbReference type="AlphaFoldDB" id="A0AA43H0C7"/>
<protein>
    <submittedName>
        <fullName evidence="1">Alpha/beta hydrolase</fullName>
    </submittedName>
</protein>
<gene>
    <name evidence="1" type="ORF">NWP23_11200</name>
</gene>
<dbReference type="Proteomes" id="UP001159370">
    <property type="component" value="Unassembled WGS sequence"/>
</dbReference>